<evidence type="ECO:0000313" key="2">
    <source>
        <dbReference type="Proteomes" id="UP001060085"/>
    </source>
</evidence>
<accession>A0ACC0B1X1</accession>
<protein>
    <submittedName>
        <fullName evidence="1">Uncharacterized protein</fullName>
    </submittedName>
</protein>
<reference evidence="2" key="1">
    <citation type="journal article" date="2023" name="Nat. Plants">
        <title>Single-cell RNA sequencing provides a high-resolution roadmap for understanding the multicellular compartmentation of specialized metabolism.</title>
        <authorList>
            <person name="Sun S."/>
            <person name="Shen X."/>
            <person name="Li Y."/>
            <person name="Li Y."/>
            <person name="Wang S."/>
            <person name="Li R."/>
            <person name="Zhang H."/>
            <person name="Shen G."/>
            <person name="Guo B."/>
            <person name="Wei J."/>
            <person name="Xu J."/>
            <person name="St-Pierre B."/>
            <person name="Chen S."/>
            <person name="Sun C."/>
        </authorList>
    </citation>
    <scope>NUCLEOTIDE SEQUENCE [LARGE SCALE GENOMIC DNA]</scope>
</reference>
<name>A0ACC0B1X1_CATRO</name>
<organism evidence="1 2">
    <name type="scientific">Catharanthus roseus</name>
    <name type="common">Madagascar periwinkle</name>
    <name type="synonym">Vinca rosea</name>
    <dbReference type="NCBI Taxonomy" id="4058"/>
    <lineage>
        <taxon>Eukaryota</taxon>
        <taxon>Viridiplantae</taxon>
        <taxon>Streptophyta</taxon>
        <taxon>Embryophyta</taxon>
        <taxon>Tracheophyta</taxon>
        <taxon>Spermatophyta</taxon>
        <taxon>Magnoliopsida</taxon>
        <taxon>eudicotyledons</taxon>
        <taxon>Gunneridae</taxon>
        <taxon>Pentapetalae</taxon>
        <taxon>asterids</taxon>
        <taxon>lamiids</taxon>
        <taxon>Gentianales</taxon>
        <taxon>Apocynaceae</taxon>
        <taxon>Rauvolfioideae</taxon>
        <taxon>Vinceae</taxon>
        <taxon>Catharanthinae</taxon>
        <taxon>Catharanthus</taxon>
    </lineage>
</organism>
<comment type="caution">
    <text evidence="1">The sequence shown here is derived from an EMBL/GenBank/DDBJ whole genome shotgun (WGS) entry which is preliminary data.</text>
</comment>
<evidence type="ECO:0000313" key="1">
    <source>
        <dbReference type="EMBL" id="KAI5666640.1"/>
    </source>
</evidence>
<proteinExistence type="predicted"/>
<dbReference type="Proteomes" id="UP001060085">
    <property type="component" value="Linkage Group LG04"/>
</dbReference>
<sequence length="196" mass="22275">MLRRARSSAAYVCGERAGLIPEKPLSMGETMSESYVDLDIDNEKKVADEKLKELENRNASLGEIRPSMKELGFQRIISKWSSYGKQLSVALTKNPSRIPGDMMVNSILLAIVTHSKQSCDHHIYHVGSSLRNPLKYGGVQSLVYQYFLKNPWINDKGKYVKVGKDKVFNSMDKFHIYVATHYIPPLKVLKLDNIRT</sequence>
<dbReference type="EMBL" id="CM044704">
    <property type="protein sequence ID" value="KAI5666640.1"/>
    <property type="molecule type" value="Genomic_DNA"/>
</dbReference>
<keyword evidence="2" id="KW-1185">Reference proteome</keyword>
<gene>
    <name evidence="1" type="ORF">M9H77_16493</name>
</gene>